<feature type="compositionally biased region" description="Basic and acidic residues" evidence="2">
    <location>
        <begin position="173"/>
        <end position="184"/>
    </location>
</feature>
<comment type="caution">
    <text evidence="3">The sequence shown here is derived from an EMBL/GenBank/DDBJ whole genome shotgun (WGS) entry which is preliminary data.</text>
</comment>
<sequence>MESSPLTLAHDHARAASVAAQSSDTTVAINEHALAAGEFAKAASGTGSAEALRTLRLLEQHHQKLSELLRYPAENPPTNTSVEPEVQALAEKPLSTSAAVAELRASKSDIGPRSSSPLRNPPSLQHPRRLPPRDLSSSIASNLASARGIRANYTRQPLSPSISTHQAPGNLESHPRRDGKRSKLPESIPEHSATQPSWLPPTRASPQKASSQTGTSRESAVAEVAAHSTPTDEGFSRFYNTFENILTKLSAPLAFAGLPLVSEEGGAEPESEPEPVAPTKKRISKSKDRSGTEPDLTKYISRAALRATTRDGHLSGNDSFYVVPTAGHTVSYAQILSFDQKEKRRLAASMHSENPDLFTDPNEEDDFVDASETPMPYPPAAPRRGSRRMVGKELENKVEELDMENKSLKDCIDKLSKRLHAFEMGAQKSSMALQESMRLMRSASPAREIVPGQSYTGDEALKRRVLELEENVNLSGKEIDRLARENDKLKIVVARYRDRWERLKEGAKTRREGTPAKDAPGKESSGKRDSDPGAGRFIAG</sequence>
<evidence type="ECO:0000313" key="4">
    <source>
        <dbReference type="Proteomes" id="UP000566819"/>
    </source>
</evidence>
<feature type="region of interest" description="Disordered" evidence="2">
    <location>
        <begin position="263"/>
        <end position="295"/>
    </location>
</feature>
<feature type="region of interest" description="Disordered" evidence="2">
    <location>
        <begin position="153"/>
        <end position="233"/>
    </location>
</feature>
<feature type="compositionally biased region" description="Polar residues" evidence="2">
    <location>
        <begin position="153"/>
        <end position="167"/>
    </location>
</feature>
<feature type="compositionally biased region" description="Basic and acidic residues" evidence="2">
    <location>
        <begin position="285"/>
        <end position="295"/>
    </location>
</feature>
<organism evidence="3 4">
    <name type="scientific">Cudoniella acicularis</name>
    <dbReference type="NCBI Taxonomy" id="354080"/>
    <lineage>
        <taxon>Eukaryota</taxon>
        <taxon>Fungi</taxon>
        <taxon>Dikarya</taxon>
        <taxon>Ascomycota</taxon>
        <taxon>Pezizomycotina</taxon>
        <taxon>Leotiomycetes</taxon>
        <taxon>Helotiales</taxon>
        <taxon>Tricladiaceae</taxon>
        <taxon>Cudoniella</taxon>
    </lineage>
</organism>
<evidence type="ECO:0000256" key="1">
    <source>
        <dbReference type="SAM" id="Coils"/>
    </source>
</evidence>
<dbReference type="PANTHER" id="PTHR40130">
    <property type="entry name" value="EXPRESSED PROTEIN"/>
    <property type="match status" value="1"/>
</dbReference>
<feature type="compositionally biased region" description="Low complexity" evidence="2">
    <location>
        <begin position="112"/>
        <end position="123"/>
    </location>
</feature>
<feature type="region of interest" description="Disordered" evidence="2">
    <location>
        <begin position="103"/>
        <end position="136"/>
    </location>
</feature>
<feature type="compositionally biased region" description="Polar residues" evidence="2">
    <location>
        <begin position="204"/>
        <end position="218"/>
    </location>
</feature>
<proteinExistence type="predicted"/>
<reference evidence="3 4" key="1">
    <citation type="submission" date="2020-03" db="EMBL/GenBank/DDBJ databases">
        <title>Draft Genome Sequence of Cudoniella acicularis.</title>
        <authorList>
            <person name="Buettner E."/>
            <person name="Kellner H."/>
        </authorList>
    </citation>
    <scope>NUCLEOTIDE SEQUENCE [LARGE SCALE GENOMIC DNA]</scope>
    <source>
        <strain evidence="3 4">DSM 108380</strain>
    </source>
</reference>
<dbReference type="EMBL" id="JAAMPI010001067">
    <property type="protein sequence ID" value="KAF4626881.1"/>
    <property type="molecule type" value="Genomic_DNA"/>
</dbReference>
<dbReference type="PANTHER" id="PTHR40130:SF1">
    <property type="entry name" value="SPINDLE POLE BODY-ASSOCIATED PROTEIN CUT12 DOMAIN-CONTAINING PROTEIN"/>
    <property type="match status" value="1"/>
</dbReference>
<keyword evidence="4" id="KW-1185">Reference proteome</keyword>
<feature type="region of interest" description="Disordered" evidence="2">
    <location>
        <begin position="503"/>
        <end position="540"/>
    </location>
</feature>
<dbReference type="Proteomes" id="UP000566819">
    <property type="component" value="Unassembled WGS sequence"/>
</dbReference>
<dbReference type="OrthoDB" id="3197614at2759"/>
<evidence type="ECO:0000313" key="3">
    <source>
        <dbReference type="EMBL" id="KAF4626881.1"/>
    </source>
</evidence>
<feature type="compositionally biased region" description="Basic and acidic residues" evidence="2">
    <location>
        <begin position="503"/>
        <end position="531"/>
    </location>
</feature>
<evidence type="ECO:0000256" key="2">
    <source>
        <dbReference type="SAM" id="MobiDB-lite"/>
    </source>
</evidence>
<feature type="coiled-coil region" evidence="1">
    <location>
        <begin position="391"/>
        <end position="418"/>
    </location>
</feature>
<name>A0A8H4RCN1_9HELO</name>
<protein>
    <submittedName>
        <fullName evidence="3">Uncharacterized protein</fullName>
    </submittedName>
</protein>
<accession>A0A8H4RCN1</accession>
<dbReference type="AlphaFoldDB" id="A0A8H4RCN1"/>
<keyword evidence="1" id="KW-0175">Coiled coil</keyword>
<dbReference type="Gene3D" id="1.20.58.80">
    <property type="entry name" value="Phosphotransferase system, lactose/cellobiose-type IIA subunit"/>
    <property type="match status" value="1"/>
</dbReference>
<feature type="coiled-coil region" evidence="1">
    <location>
        <begin position="465"/>
        <end position="499"/>
    </location>
</feature>
<dbReference type="SUPFAM" id="SSF140361">
    <property type="entry name" value="MIT domain-like"/>
    <property type="match status" value="1"/>
</dbReference>
<gene>
    <name evidence="3" type="ORF">G7Y89_g11274</name>
</gene>